<evidence type="ECO:0000256" key="1">
    <source>
        <dbReference type="SAM" id="Phobius"/>
    </source>
</evidence>
<dbReference type="RefSeq" id="WP_233697925.1">
    <property type="nucleotide sequence ID" value="NZ_JAJNBZ010000017.1"/>
</dbReference>
<evidence type="ECO:0000313" key="3">
    <source>
        <dbReference type="Proteomes" id="UP001199916"/>
    </source>
</evidence>
<dbReference type="EMBL" id="JAJNBZ010000017">
    <property type="protein sequence ID" value="MCE5171445.1"/>
    <property type="molecule type" value="Genomic_DNA"/>
</dbReference>
<evidence type="ECO:0000313" key="2">
    <source>
        <dbReference type="EMBL" id="MCE5171445.1"/>
    </source>
</evidence>
<feature type="transmembrane region" description="Helical" evidence="1">
    <location>
        <begin position="112"/>
        <end position="133"/>
    </location>
</feature>
<sequence length="238" mass="26687">MPLFQSFRLLRHNLNILLIPITLDLIVLAVMIATTGWQLHSQWSYRIVLEMGLPSVFHLFNIPLTWAHVIVMLVWAFAQGGYIKALVSIIEGQPVRAAQVVKDGLKYWVPFAFLNITVLLAKAAASSLLIIMFGSIGAAASLLLFMVMRVLAVYWEFTVVVDNVNFDTAFRRSMKYFKHNSLSAIGMALVMFAFSGAASVLANYFVMPAAVIVTMFVYSFIMSIIQLALMLTLRETKR</sequence>
<gene>
    <name evidence="2" type="ORF">LQV63_19270</name>
</gene>
<reference evidence="2 3" key="1">
    <citation type="submission" date="2021-11" db="EMBL/GenBank/DDBJ databases">
        <title>Draft genome sequence of Paenibacillus profundus YoMME, a new Gram-positive bacteria with exoelectrogenic properties.</title>
        <authorList>
            <person name="Hubenova Y."/>
            <person name="Hubenova E."/>
            <person name="Manasiev Y."/>
            <person name="Peykov S."/>
            <person name="Mitov M."/>
        </authorList>
    </citation>
    <scope>NUCLEOTIDE SEQUENCE [LARGE SCALE GENOMIC DNA]</scope>
    <source>
        <strain evidence="2 3">YoMME</strain>
    </source>
</reference>
<feature type="transmembrane region" description="Helical" evidence="1">
    <location>
        <begin position="57"/>
        <end position="78"/>
    </location>
</feature>
<feature type="transmembrane region" description="Helical" evidence="1">
    <location>
        <begin position="139"/>
        <end position="161"/>
    </location>
</feature>
<dbReference type="Proteomes" id="UP001199916">
    <property type="component" value="Unassembled WGS sequence"/>
</dbReference>
<accession>A0ABS8YLJ8</accession>
<feature type="transmembrane region" description="Helical" evidence="1">
    <location>
        <begin position="211"/>
        <end position="233"/>
    </location>
</feature>
<keyword evidence="1" id="KW-0812">Transmembrane</keyword>
<keyword evidence="1" id="KW-1133">Transmembrane helix</keyword>
<protein>
    <recommendedName>
        <fullName evidence="4">ABC transporter permease</fullName>
    </recommendedName>
</protein>
<keyword evidence="1" id="KW-0472">Membrane</keyword>
<proteinExistence type="predicted"/>
<name>A0ABS8YLJ8_9BACL</name>
<evidence type="ECO:0008006" key="4">
    <source>
        <dbReference type="Google" id="ProtNLM"/>
    </source>
</evidence>
<comment type="caution">
    <text evidence="2">The sequence shown here is derived from an EMBL/GenBank/DDBJ whole genome shotgun (WGS) entry which is preliminary data.</text>
</comment>
<organism evidence="2 3">
    <name type="scientific">Paenibacillus profundus</name>
    <dbReference type="NCBI Taxonomy" id="1173085"/>
    <lineage>
        <taxon>Bacteria</taxon>
        <taxon>Bacillati</taxon>
        <taxon>Bacillota</taxon>
        <taxon>Bacilli</taxon>
        <taxon>Bacillales</taxon>
        <taxon>Paenibacillaceae</taxon>
        <taxon>Paenibacillus</taxon>
    </lineage>
</organism>
<feature type="transmembrane region" description="Helical" evidence="1">
    <location>
        <begin position="12"/>
        <end position="37"/>
    </location>
</feature>
<feature type="transmembrane region" description="Helical" evidence="1">
    <location>
        <begin position="182"/>
        <end position="205"/>
    </location>
</feature>
<keyword evidence="3" id="KW-1185">Reference proteome</keyword>